<dbReference type="HOGENOM" id="CLU_009958_3_0_1"/>
<keyword evidence="2" id="KW-1185">Reference proteome</keyword>
<dbReference type="STRING" id="913774.A0A0C3E218"/>
<dbReference type="EMBL" id="KN832870">
    <property type="protein sequence ID" value="KIN08358.1"/>
    <property type="molecule type" value="Genomic_DNA"/>
</dbReference>
<evidence type="ECO:0008006" key="3">
    <source>
        <dbReference type="Google" id="ProtNLM"/>
    </source>
</evidence>
<reference evidence="2" key="2">
    <citation type="submission" date="2015-01" db="EMBL/GenBank/DDBJ databases">
        <title>Evolutionary Origins and Diversification of the Mycorrhizal Mutualists.</title>
        <authorList>
            <consortium name="DOE Joint Genome Institute"/>
            <consortium name="Mycorrhizal Genomics Consortium"/>
            <person name="Kohler A."/>
            <person name="Kuo A."/>
            <person name="Nagy L.G."/>
            <person name="Floudas D."/>
            <person name="Copeland A."/>
            <person name="Barry K.W."/>
            <person name="Cichocki N."/>
            <person name="Veneault-Fourrey C."/>
            <person name="LaButti K."/>
            <person name="Lindquist E.A."/>
            <person name="Lipzen A."/>
            <person name="Lundell T."/>
            <person name="Morin E."/>
            <person name="Murat C."/>
            <person name="Riley R."/>
            <person name="Ohm R."/>
            <person name="Sun H."/>
            <person name="Tunlid A."/>
            <person name="Henrissat B."/>
            <person name="Grigoriev I.V."/>
            <person name="Hibbett D.S."/>
            <person name="Martin F."/>
        </authorList>
    </citation>
    <scope>NUCLEOTIDE SEQUENCE [LARGE SCALE GENOMIC DNA]</scope>
    <source>
        <strain evidence="2">Zn</strain>
    </source>
</reference>
<sequence>MDSLGKPDICVAIDFGTSHTGVAWMMPRDQYSPVQVINDWPGGGDNNERKVPSVISRNQKDPAMRWGFLCDEMDESEKWRFFKIFLDPEQLQLSKQEGISWAPENMAQVHQLVTDFLHHIYLHISHIIPLHFGRSPGESWDDMAVEFIFSVPTTWEKPNIVRSFLKIIRDAGFGTAERHEAVIGLTEAEAAAVATMTRVGSAIPLRNGDVFLSIDAGGGTTDLAFVQITSVNPPMMEQIQQVRGTGIGSMMVDKSLRQLVSDRLQRHPEAQQYLPADCAMKLSQSPYFRLVKHKFGQPVYDQDLFRIQMIGVHHAFSHEGIGVHNGHMVFTKQELESLFDTQLKKIIKCVKEALDLFEAEGYKSVKYVILSGGLGSSAYIFQKLDDFFLQQSSTRACVDGTRVQMCADPQLVVVKGLLLERKDSILRTRVARASYGVVIEQPYSKRDHFSQRIRLDPLNQKKYVTDQIEWLVKRGDRIPANKVFSVTIERRAALEDPRQWTEHIVWSENGENWLPRNMTEPGVSPIMDLLIRVDGGAPSSLVVKKRRRSILFWQISKQYYVCKYDLRLYVGSSGDLRLSVFSSGIKMPGSIAPLMAQWDADTEHEPRPEQKRTDPVELMAFSPESFSASRISLSPTPAVVS</sequence>
<evidence type="ECO:0000313" key="2">
    <source>
        <dbReference type="Proteomes" id="UP000054321"/>
    </source>
</evidence>
<accession>A0A0C3E218</accession>
<dbReference type="AlphaFoldDB" id="A0A0C3E218"/>
<dbReference type="PANTHER" id="PTHR42749">
    <property type="entry name" value="CELL SHAPE-DETERMINING PROTEIN MREB"/>
    <property type="match status" value="1"/>
</dbReference>
<gene>
    <name evidence="1" type="ORF">OIDMADRAFT_100156</name>
</gene>
<dbReference type="InterPro" id="IPR043129">
    <property type="entry name" value="ATPase_NBD"/>
</dbReference>
<protein>
    <recommendedName>
        <fullName evidence="3">Hsp70 family chaperone</fullName>
    </recommendedName>
</protein>
<dbReference type="PANTHER" id="PTHR42749:SF1">
    <property type="entry name" value="CELL SHAPE-DETERMINING PROTEIN MREB"/>
    <property type="match status" value="1"/>
</dbReference>
<reference evidence="1 2" key="1">
    <citation type="submission" date="2014-04" db="EMBL/GenBank/DDBJ databases">
        <authorList>
            <consortium name="DOE Joint Genome Institute"/>
            <person name="Kuo A."/>
            <person name="Martino E."/>
            <person name="Perotto S."/>
            <person name="Kohler A."/>
            <person name="Nagy L.G."/>
            <person name="Floudas D."/>
            <person name="Copeland A."/>
            <person name="Barry K.W."/>
            <person name="Cichocki N."/>
            <person name="Veneault-Fourrey C."/>
            <person name="LaButti K."/>
            <person name="Lindquist E.A."/>
            <person name="Lipzen A."/>
            <person name="Lundell T."/>
            <person name="Morin E."/>
            <person name="Murat C."/>
            <person name="Sun H."/>
            <person name="Tunlid A."/>
            <person name="Henrissat B."/>
            <person name="Grigoriev I.V."/>
            <person name="Hibbett D.S."/>
            <person name="Martin F."/>
            <person name="Nordberg H.P."/>
            <person name="Cantor M.N."/>
            <person name="Hua S.X."/>
        </authorList>
    </citation>
    <scope>NUCLEOTIDE SEQUENCE [LARGE SCALE GENOMIC DNA]</scope>
    <source>
        <strain evidence="1 2">Zn</strain>
    </source>
</reference>
<evidence type="ECO:0000313" key="1">
    <source>
        <dbReference type="EMBL" id="KIN08358.1"/>
    </source>
</evidence>
<dbReference type="InParanoid" id="A0A0C3E218"/>
<name>A0A0C3E218_OIDMZ</name>
<dbReference type="CDD" id="cd10170">
    <property type="entry name" value="ASKHA_NBD_HSP70"/>
    <property type="match status" value="1"/>
</dbReference>
<proteinExistence type="predicted"/>
<dbReference type="SUPFAM" id="SSF53067">
    <property type="entry name" value="Actin-like ATPase domain"/>
    <property type="match status" value="2"/>
</dbReference>
<dbReference type="OrthoDB" id="2394218at2759"/>
<dbReference type="Gene3D" id="3.90.640.10">
    <property type="entry name" value="Actin, Chain A, domain 4"/>
    <property type="match status" value="1"/>
</dbReference>
<organism evidence="1 2">
    <name type="scientific">Oidiodendron maius (strain Zn)</name>
    <dbReference type="NCBI Taxonomy" id="913774"/>
    <lineage>
        <taxon>Eukaryota</taxon>
        <taxon>Fungi</taxon>
        <taxon>Dikarya</taxon>
        <taxon>Ascomycota</taxon>
        <taxon>Pezizomycotina</taxon>
        <taxon>Leotiomycetes</taxon>
        <taxon>Leotiomycetes incertae sedis</taxon>
        <taxon>Myxotrichaceae</taxon>
        <taxon>Oidiodendron</taxon>
    </lineage>
</organism>
<dbReference type="Proteomes" id="UP000054321">
    <property type="component" value="Unassembled WGS sequence"/>
</dbReference>
<dbReference type="Gene3D" id="3.30.420.40">
    <property type="match status" value="2"/>
</dbReference>